<dbReference type="EMBL" id="AP024329">
    <property type="protein sequence ID" value="BCQ37047.1"/>
    <property type="molecule type" value="Genomic_DNA"/>
</dbReference>
<sequence length="328" mass="35963">MKKIIIAVVLLLLQYLAVNNVFAYVLIKSNLASGYSDCELIDNNDGTSTAKTTISHYEAPADILFYRVFKSRALLFYTYSKSGKPILTTSKIFSLNNVPGTMSFDSSGYIILHARKDMMGPEAPFPWNRKTAFTAQASITFNNKVLSDWPAVSMSAGIFTSSDDLGDTKNAYISVGNNESCKIITDPLNPPEPVATINITAPDWKLGEIKNGEQVIPFSARIDQLCLQYDDRAMGGREFIINATSQNGTVNNQYQLKGLQDNTQNIPYQLTLDSGSDKVDLPNGTLTALPLLSGGKTCFLPTFRTFAPKGIKKGDYSDVLTFNIVTKA</sequence>
<dbReference type="Proteomes" id="UP000677515">
    <property type="component" value="Chromosome"/>
</dbReference>
<evidence type="ECO:0008006" key="3">
    <source>
        <dbReference type="Google" id="ProtNLM"/>
    </source>
</evidence>
<organism evidence="1 2">
    <name type="scientific">Erwinia rhapontici</name>
    <name type="common">Pectobacterium rhapontici</name>
    <dbReference type="NCBI Taxonomy" id="55212"/>
    <lineage>
        <taxon>Bacteria</taxon>
        <taxon>Pseudomonadati</taxon>
        <taxon>Pseudomonadota</taxon>
        <taxon>Gammaproteobacteria</taxon>
        <taxon>Enterobacterales</taxon>
        <taxon>Erwiniaceae</taxon>
        <taxon>Erwinia</taxon>
    </lineage>
</organism>
<name>A0ABM7N6D2_ERWRD</name>
<reference evidence="1 2" key="1">
    <citation type="submission" date="2021-01" db="EMBL/GenBank/DDBJ databases">
        <title>Complete genome sequence of Erwinia rhapontici MAFF 311153.</title>
        <authorList>
            <person name="Morohoshi T."/>
            <person name="Someya N."/>
        </authorList>
    </citation>
    <scope>NUCLEOTIDE SEQUENCE [LARGE SCALE GENOMIC DNA]</scope>
    <source>
        <strain evidence="1 2">MAFF 311153</strain>
    </source>
</reference>
<gene>
    <name evidence="1" type="ORF">ERHA53_43900</name>
</gene>
<evidence type="ECO:0000313" key="2">
    <source>
        <dbReference type="Proteomes" id="UP000677515"/>
    </source>
</evidence>
<proteinExistence type="predicted"/>
<protein>
    <recommendedName>
        <fullName evidence="3">Fimbrial protein</fullName>
    </recommendedName>
</protein>
<evidence type="ECO:0000313" key="1">
    <source>
        <dbReference type="EMBL" id="BCQ37047.1"/>
    </source>
</evidence>
<accession>A0ABM7N6D2</accession>
<dbReference type="RefSeq" id="WP_213202176.1">
    <property type="nucleotide sequence ID" value="NZ_AP024329.1"/>
</dbReference>
<keyword evidence="2" id="KW-1185">Reference proteome</keyword>